<proteinExistence type="predicted"/>
<dbReference type="GO" id="GO:0052651">
    <property type="term" value="P:monoacylglycerol catabolic process"/>
    <property type="evidence" value="ECO:0007669"/>
    <property type="project" value="TreeGrafter"/>
</dbReference>
<sequence>MGFFQASRRVFAALGLVYGALVVLLAIPYFQSHALFLHALKFPLFAQFDKPELYGLAPNKTANIYIPTNENQTIGAWFVLAEPFYQSLPDIPSSHPVELIPAALATNAVILFLHGNAATRAYRARVHHYAAFSARLGVNVLAIDYRGYADSTGTPTQSGVVRDARAAFDWLLAQGTTADQILIVGHSLGTGIGALLSAELSDEGISPRGLVLLSPFSSIEKVLETYRIAGLFPLIKPLSMIPGATTIVQKALIHRFDTDRIVPRMKGPILIAHAQDDWDIPYTHSVALFDTFLEPFLPESPSLPPNAAMISHDEWSAFNTQLALRKSVRADVVTTVEMPHFGTLQEFDDVAHGRKVVYLQTLAGGHDYLGVQEGVQDVIGKMFGLKR</sequence>
<dbReference type="Pfam" id="PF12697">
    <property type="entry name" value="Abhydrolase_6"/>
    <property type="match status" value="1"/>
</dbReference>
<dbReference type="AlphaFoldDB" id="A0A8H6SCM1"/>
<dbReference type="InterPro" id="IPR000073">
    <property type="entry name" value="AB_hydrolase_1"/>
</dbReference>
<keyword evidence="2" id="KW-0378">Hydrolase</keyword>
<evidence type="ECO:0000313" key="2">
    <source>
        <dbReference type="EMBL" id="KAF7296482.1"/>
    </source>
</evidence>
<dbReference type="InterPro" id="IPR029058">
    <property type="entry name" value="AB_hydrolase_fold"/>
</dbReference>
<dbReference type="GO" id="GO:0005789">
    <property type="term" value="C:endoplasmic reticulum membrane"/>
    <property type="evidence" value="ECO:0007669"/>
    <property type="project" value="TreeGrafter"/>
</dbReference>
<gene>
    <name evidence="2" type="ORF">HMN09_01054800</name>
</gene>
<evidence type="ECO:0000313" key="3">
    <source>
        <dbReference type="Proteomes" id="UP000613580"/>
    </source>
</evidence>
<reference evidence="2" key="1">
    <citation type="submission" date="2020-05" db="EMBL/GenBank/DDBJ databases">
        <title>Mycena genomes resolve the evolution of fungal bioluminescence.</title>
        <authorList>
            <person name="Tsai I.J."/>
        </authorList>
    </citation>
    <scope>NUCLEOTIDE SEQUENCE</scope>
    <source>
        <strain evidence="2">110903Hualien_Pintung</strain>
    </source>
</reference>
<dbReference type="PANTHER" id="PTHR12277">
    <property type="entry name" value="ALPHA/BETA HYDROLASE DOMAIN-CONTAINING PROTEIN"/>
    <property type="match status" value="1"/>
</dbReference>
<dbReference type="PANTHER" id="PTHR12277:SF194">
    <property type="entry name" value="FI04476P"/>
    <property type="match status" value="1"/>
</dbReference>
<comment type="caution">
    <text evidence="2">The sequence shown here is derived from an EMBL/GenBank/DDBJ whole genome shotgun (WGS) entry which is preliminary data.</text>
</comment>
<protein>
    <submittedName>
        <fullName evidence="2">AB hydrolase-1 domain-containing protein</fullName>
    </submittedName>
</protein>
<dbReference type="OrthoDB" id="446723at2759"/>
<dbReference type="GO" id="GO:0006660">
    <property type="term" value="P:phosphatidylserine catabolic process"/>
    <property type="evidence" value="ECO:0007669"/>
    <property type="project" value="TreeGrafter"/>
</dbReference>
<dbReference type="Proteomes" id="UP000613580">
    <property type="component" value="Unassembled WGS sequence"/>
</dbReference>
<organism evidence="2 3">
    <name type="scientific">Mycena chlorophos</name>
    <name type="common">Agaric fungus</name>
    <name type="synonym">Agaricus chlorophos</name>
    <dbReference type="NCBI Taxonomy" id="658473"/>
    <lineage>
        <taxon>Eukaryota</taxon>
        <taxon>Fungi</taxon>
        <taxon>Dikarya</taxon>
        <taxon>Basidiomycota</taxon>
        <taxon>Agaricomycotina</taxon>
        <taxon>Agaricomycetes</taxon>
        <taxon>Agaricomycetidae</taxon>
        <taxon>Agaricales</taxon>
        <taxon>Marasmiineae</taxon>
        <taxon>Mycenaceae</taxon>
        <taxon>Mycena</taxon>
    </lineage>
</organism>
<feature type="domain" description="AB hydrolase-1" evidence="1">
    <location>
        <begin position="110"/>
        <end position="351"/>
    </location>
</feature>
<dbReference type="GO" id="GO:0047372">
    <property type="term" value="F:monoacylglycerol lipase activity"/>
    <property type="evidence" value="ECO:0007669"/>
    <property type="project" value="TreeGrafter"/>
</dbReference>
<accession>A0A8H6SCM1</accession>
<keyword evidence="3" id="KW-1185">Reference proteome</keyword>
<dbReference type="EMBL" id="JACAZE010000016">
    <property type="protein sequence ID" value="KAF7296482.1"/>
    <property type="molecule type" value="Genomic_DNA"/>
</dbReference>
<dbReference type="GO" id="GO:0004622">
    <property type="term" value="F:phosphatidylcholine lysophospholipase activity"/>
    <property type="evidence" value="ECO:0007669"/>
    <property type="project" value="TreeGrafter"/>
</dbReference>
<dbReference type="Gene3D" id="3.40.50.1820">
    <property type="entry name" value="alpha/beta hydrolase"/>
    <property type="match status" value="1"/>
</dbReference>
<evidence type="ECO:0000259" key="1">
    <source>
        <dbReference type="Pfam" id="PF12697"/>
    </source>
</evidence>
<name>A0A8H6SCM1_MYCCL</name>
<dbReference type="SUPFAM" id="SSF53474">
    <property type="entry name" value="alpha/beta-Hydrolases"/>
    <property type="match status" value="1"/>
</dbReference>